<reference evidence="2" key="1">
    <citation type="submission" date="2022-11" db="UniProtKB">
        <authorList>
            <consortium name="WormBaseParasite"/>
        </authorList>
    </citation>
    <scope>IDENTIFICATION</scope>
</reference>
<evidence type="ECO:0000313" key="2">
    <source>
        <dbReference type="WBParaSite" id="nRc.2.0.1.t00296-RA"/>
    </source>
</evidence>
<organism evidence="1 2">
    <name type="scientific">Romanomermis culicivorax</name>
    <name type="common">Nematode worm</name>
    <dbReference type="NCBI Taxonomy" id="13658"/>
    <lineage>
        <taxon>Eukaryota</taxon>
        <taxon>Metazoa</taxon>
        <taxon>Ecdysozoa</taxon>
        <taxon>Nematoda</taxon>
        <taxon>Enoplea</taxon>
        <taxon>Dorylaimia</taxon>
        <taxon>Mermithida</taxon>
        <taxon>Mermithoidea</taxon>
        <taxon>Mermithidae</taxon>
        <taxon>Romanomermis</taxon>
    </lineage>
</organism>
<keyword evidence="1" id="KW-1185">Reference proteome</keyword>
<sequence length="182" mass="19999">MISDSEIRVKRDGFLLDLMMEQNGVRVDKISLRISFILQITKTICTATVNTVSSSPTSFWRLGKCWTPAATLRLLFSSPSSRNQRATIALATPKLIPYAEHRLHLPAAASQAKTLCAGPLALPPPSISRPMKWLSAIYANKLNNYINKRCHSQSGPPKPAGTCKYWNGLNHDPLELLAGADS</sequence>
<protein>
    <submittedName>
        <fullName evidence="2">Uncharacterized protein</fullName>
    </submittedName>
</protein>
<evidence type="ECO:0000313" key="1">
    <source>
        <dbReference type="Proteomes" id="UP000887565"/>
    </source>
</evidence>
<accession>A0A915HE13</accession>
<dbReference type="Proteomes" id="UP000887565">
    <property type="component" value="Unplaced"/>
</dbReference>
<dbReference type="AlphaFoldDB" id="A0A915HE13"/>
<proteinExistence type="predicted"/>
<dbReference type="WBParaSite" id="nRc.2.0.1.t00296-RA">
    <property type="protein sequence ID" value="nRc.2.0.1.t00296-RA"/>
    <property type="gene ID" value="nRc.2.0.1.g00296"/>
</dbReference>
<name>A0A915HE13_ROMCU</name>